<keyword evidence="7" id="KW-0067">ATP-binding</keyword>
<keyword evidence="5" id="KW-0547">Nucleotide-binding</keyword>
<dbReference type="SMART" id="SM00388">
    <property type="entry name" value="HisKA"/>
    <property type="match status" value="1"/>
</dbReference>
<dbReference type="NCBIfam" id="TIGR00229">
    <property type="entry name" value="sensory_box"/>
    <property type="match status" value="1"/>
</dbReference>
<dbReference type="InterPro" id="IPR013767">
    <property type="entry name" value="PAS_fold"/>
</dbReference>
<dbReference type="InterPro" id="IPR005467">
    <property type="entry name" value="His_kinase_dom"/>
</dbReference>
<dbReference type="CDD" id="cd00130">
    <property type="entry name" value="PAS"/>
    <property type="match status" value="1"/>
</dbReference>
<reference evidence="13" key="1">
    <citation type="submission" date="2017-09" db="EMBL/GenBank/DDBJ databases">
        <authorList>
            <person name="Regsiter A."/>
            <person name="William W."/>
        </authorList>
    </citation>
    <scope>NUCLEOTIDE SEQUENCE [LARGE SCALE GENOMIC DNA]</scope>
    <source>
        <strain evidence="13">500-1</strain>
    </source>
</reference>
<dbReference type="PRINTS" id="PR00344">
    <property type="entry name" value="BCTRLSENSOR"/>
</dbReference>
<organism evidence="12 13">
    <name type="scientific">Pseudodesulfovibrio profundus</name>
    <dbReference type="NCBI Taxonomy" id="57320"/>
    <lineage>
        <taxon>Bacteria</taxon>
        <taxon>Pseudomonadati</taxon>
        <taxon>Thermodesulfobacteriota</taxon>
        <taxon>Desulfovibrionia</taxon>
        <taxon>Desulfovibrionales</taxon>
        <taxon>Desulfovibrionaceae</taxon>
    </lineage>
</organism>
<evidence type="ECO:0000259" key="10">
    <source>
        <dbReference type="PROSITE" id="PS50112"/>
    </source>
</evidence>
<evidence type="ECO:0000313" key="12">
    <source>
        <dbReference type="EMBL" id="SOB60357.1"/>
    </source>
</evidence>
<dbReference type="AlphaFoldDB" id="A0A2C8FEM9"/>
<dbReference type="InterPro" id="IPR004358">
    <property type="entry name" value="Sig_transdc_His_kin-like_C"/>
</dbReference>
<proteinExistence type="predicted"/>
<evidence type="ECO:0000256" key="1">
    <source>
        <dbReference type="ARBA" id="ARBA00000085"/>
    </source>
</evidence>
<dbReference type="PANTHER" id="PTHR43065:SF42">
    <property type="entry name" value="TWO-COMPONENT SENSOR PPRA"/>
    <property type="match status" value="1"/>
</dbReference>
<dbReference type="PROSITE" id="PS50109">
    <property type="entry name" value="HIS_KIN"/>
    <property type="match status" value="1"/>
</dbReference>
<dbReference type="InterPro" id="IPR000014">
    <property type="entry name" value="PAS"/>
</dbReference>
<dbReference type="SUPFAM" id="SSF55781">
    <property type="entry name" value="GAF domain-like"/>
    <property type="match status" value="1"/>
</dbReference>
<evidence type="ECO:0000256" key="8">
    <source>
        <dbReference type="ARBA" id="ARBA00023012"/>
    </source>
</evidence>
<dbReference type="Gene3D" id="1.10.287.130">
    <property type="match status" value="1"/>
</dbReference>
<evidence type="ECO:0000313" key="13">
    <source>
        <dbReference type="Proteomes" id="UP000219215"/>
    </source>
</evidence>
<feature type="domain" description="Histidine kinase" evidence="9">
    <location>
        <begin position="279"/>
        <end position="488"/>
    </location>
</feature>
<dbReference type="InterPro" id="IPR036097">
    <property type="entry name" value="HisK_dim/P_sf"/>
</dbReference>
<dbReference type="GO" id="GO:0006355">
    <property type="term" value="P:regulation of DNA-templated transcription"/>
    <property type="evidence" value="ECO:0007669"/>
    <property type="project" value="InterPro"/>
</dbReference>
<dbReference type="EC" id="2.7.13.3" evidence="2"/>
<evidence type="ECO:0000256" key="7">
    <source>
        <dbReference type="ARBA" id="ARBA00022840"/>
    </source>
</evidence>
<dbReference type="Pfam" id="PF00989">
    <property type="entry name" value="PAS"/>
    <property type="match status" value="1"/>
</dbReference>
<name>A0A2C8FEM9_9BACT</name>
<keyword evidence="4 12" id="KW-0808">Transferase</keyword>
<dbReference type="SUPFAM" id="SSF55874">
    <property type="entry name" value="ATPase domain of HSP90 chaperone/DNA topoisomerase II/histidine kinase"/>
    <property type="match status" value="1"/>
</dbReference>
<dbReference type="EMBL" id="LT907975">
    <property type="protein sequence ID" value="SOB60357.1"/>
    <property type="molecule type" value="Genomic_DNA"/>
</dbReference>
<dbReference type="CDD" id="cd00082">
    <property type="entry name" value="HisKA"/>
    <property type="match status" value="1"/>
</dbReference>
<dbReference type="SMART" id="SM00086">
    <property type="entry name" value="PAC"/>
    <property type="match status" value="1"/>
</dbReference>
<dbReference type="GO" id="GO:0000155">
    <property type="term" value="F:phosphorelay sensor kinase activity"/>
    <property type="evidence" value="ECO:0007669"/>
    <property type="project" value="InterPro"/>
</dbReference>
<keyword evidence="8" id="KW-0902">Two-component regulatory system</keyword>
<dbReference type="Pfam" id="PF00512">
    <property type="entry name" value="HisKA"/>
    <property type="match status" value="1"/>
</dbReference>
<dbReference type="InterPro" id="IPR036890">
    <property type="entry name" value="HATPase_C_sf"/>
</dbReference>
<feature type="domain" description="PAC" evidence="11">
    <location>
        <begin position="76"/>
        <end position="129"/>
    </location>
</feature>
<dbReference type="InterPro" id="IPR003594">
    <property type="entry name" value="HATPase_dom"/>
</dbReference>
<dbReference type="InterPro" id="IPR000700">
    <property type="entry name" value="PAS-assoc_C"/>
</dbReference>
<dbReference type="GO" id="GO:0005524">
    <property type="term" value="F:ATP binding"/>
    <property type="evidence" value="ECO:0007669"/>
    <property type="project" value="UniProtKB-KW"/>
</dbReference>
<dbReference type="PROSITE" id="PS50112">
    <property type="entry name" value="PAS"/>
    <property type="match status" value="1"/>
</dbReference>
<evidence type="ECO:0000256" key="6">
    <source>
        <dbReference type="ARBA" id="ARBA00022777"/>
    </source>
</evidence>
<dbReference type="OrthoDB" id="1931120at2"/>
<dbReference type="Gene3D" id="3.30.450.20">
    <property type="entry name" value="PAS domain"/>
    <property type="match status" value="1"/>
</dbReference>
<evidence type="ECO:0000256" key="4">
    <source>
        <dbReference type="ARBA" id="ARBA00022679"/>
    </source>
</evidence>
<feature type="domain" description="PAS" evidence="10">
    <location>
        <begin position="3"/>
        <end position="75"/>
    </location>
</feature>
<dbReference type="PROSITE" id="PS50113">
    <property type="entry name" value="PAC"/>
    <property type="match status" value="1"/>
</dbReference>
<dbReference type="InterPro" id="IPR035965">
    <property type="entry name" value="PAS-like_dom_sf"/>
</dbReference>
<accession>A0A2C8FEM9</accession>
<dbReference type="KEGG" id="pprf:DPRO_3442"/>
<dbReference type="InterPro" id="IPR003661">
    <property type="entry name" value="HisK_dim/P_dom"/>
</dbReference>
<dbReference type="SUPFAM" id="SSF55785">
    <property type="entry name" value="PYP-like sensor domain (PAS domain)"/>
    <property type="match status" value="1"/>
</dbReference>
<keyword evidence="13" id="KW-1185">Reference proteome</keyword>
<evidence type="ECO:0000259" key="11">
    <source>
        <dbReference type="PROSITE" id="PS50113"/>
    </source>
</evidence>
<dbReference type="SMART" id="SM00091">
    <property type="entry name" value="PAS"/>
    <property type="match status" value="1"/>
</dbReference>
<evidence type="ECO:0000256" key="3">
    <source>
        <dbReference type="ARBA" id="ARBA00022553"/>
    </source>
</evidence>
<keyword evidence="3" id="KW-0597">Phosphoprotein</keyword>
<evidence type="ECO:0000259" key="9">
    <source>
        <dbReference type="PROSITE" id="PS50109"/>
    </source>
</evidence>
<dbReference type="Pfam" id="PF02518">
    <property type="entry name" value="HATPase_c"/>
    <property type="match status" value="1"/>
</dbReference>
<dbReference type="SMART" id="SM00387">
    <property type="entry name" value="HATPase_c"/>
    <property type="match status" value="1"/>
</dbReference>
<dbReference type="RefSeq" id="WP_097013095.1">
    <property type="nucleotide sequence ID" value="NZ_LT907975.1"/>
</dbReference>
<dbReference type="Gene3D" id="3.30.565.10">
    <property type="entry name" value="Histidine kinase-like ATPase, C-terminal domain"/>
    <property type="match status" value="1"/>
</dbReference>
<dbReference type="Proteomes" id="UP000219215">
    <property type="component" value="Chromosome DPRO"/>
</dbReference>
<dbReference type="InterPro" id="IPR001610">
    <property type="entry name" value="PAC"/>
</dbReference>
<gene>
    <name evidence="12" type="primary">zraS</name>
    <name evidence="12" type="ORF">DPRO_3442</name>
</gene>
<comment type="catalytic activity">
    <reaction evidence="1">
        <text>ATP + protein L-histidine = ADP + protein N-phospho-L-histidine.</text>
        <dbReference type="EC" id="2.7.13.3"/>
    </reaction>
</comment>
<protein>
    <recommendedName>
        <fullName evidence="2">histidine kinase</fullName>
        <ecNumber evidence="2">2.7.13.3</ecNumber>
    </recommendedName>
</protein>
<keyword evidence="6" id="KW-0418">Kinase</keyword>
<evidence type="ECO:0000256" key="5">
    <source>
        <dbReference type="ARBA" id="ARBA00022741"/>
    </source>
</evidence>
<dbReference type="SUPFAM" id="SSF47384">
    <property type="entry name" value="Homodimeric domain of signal transducing histidine kinase"/>
    <property type="match status" value="1"/>
</dbReference>
<dbReference type="PANTHER" id="PTHR43065">
    <property type="entry name" value="SENSOR HISTIDINE KINASE"/>
    <property type="match status" value="1"/>
</dbReference>
<sequence length="494" mass="54893">MNLQNYYETVMQLSHGIVVTLNLDGRVVHGNSELEMLTGYSMQELAGADWFETFIPEDEREAARTAVLERAHDHGVSAMAGVITDRDGDLVYINWNLKPLADSDGEIISILCVGQDVTDHMLRENGLLRERFALMERNKELSCLFKISQIMTDMGQDLEVLLQQVVDLLPTAFQHPSRSHIQLEIDRSVWTSEGYRETDFRLSEPVIVHKEKRGVISVCAQRPSKRPAFIEDERDLLRTAAQQVSVMVAKKETRQAKQELESQLRQADRLAKIGQFSAGVAHEINEPLANILGFAELALQTNDLPEQVMSDLHSIVESSLHAREIIRKLMFFGRQLPPQLISVNLNEVLEQALAITESGAKRSGVEIIRNYDASMSKISADPQHIKQVVVNLVANAIQAMGKGGTLRVSTICHKSDAYLIVEDTGPGMEEEVLKQIFAPFYTTKDVDKGTGLGLSVVHGIVKAHGGFIQVESTPGVGTRVEVVFPCPNCCTEVE</sequence>
<evidence type="ECO:0000256" key="2">
    <source>
        <dbReference type="ARBA" id="ARBA00012438"/>
    </source>
</evidence>